<keyword evidence="1" id="KW-0963">Cytoplasm</keyword>
<keyword evidence="3" id="KW-0810">Translation regulation</keyword>
<evidence type="ECO:0000313" key="4">
    <source>
        <dbReference type="EMBL" id="NJC21203.1"/>
    </source>
</evidence>
<dbReference type="AlphaFoldDB" id="A0A846RDW2"/>
<dbReference type="InterPro" id="IPR024046">
    <property type="entry name" value="Flagellar_assmbl_FliW_dom_sf"/>
</dbReference>
<comment type="caution">
    <text evidence="4">The sequence shown here is derived from an EMBL/GenBank/DDBJ whole genome shotgun (WGS) entry which is preliminary data.</text>
</comment>
<evidence type="ECO:0000256" key="1">
    <source>
        <dbReference type="ARBA" id="ARBA00022490"/>
    </source>
</evidence>
<keyword evidence="5" id="KW-1185">Reference proteome</keyword>
<evidence type="ECO:0000256" key="2">
    <source>
        <dbReference type="ARBA" id="ARBA00022795"/>
    </source>
</evidence>
<keyword evidence="2" id="KW-1005">Bacterial flagellum biogenesis</keyword>
<dbReference type="Proteomes" id="UP000547458">
    <property type="component" value="Unassembled WGS sequence"/>
</dbReference>
<evidence type="ECO:0000256" key="3">
    <source>
        <dbReference type="ARBA" id="ARBA00022845"/>
    </source>
</evidence>
<protein>
    <submittedName>
        <fullName evidence="4">Flagellar assembly factor FliW</fullName>
    </submittedName>
</protein>
<dbReference type="EMBL" id="JAATJL010000001">
    <property type="protein sequence ID" value="NJC21203.1"/>
    <property type="molecule type" value="Genomic_DNA"/>
</dbReference>
<proteinExistence type="predicted"/>
<sequence>MSGLRFTSPPPGLAPLVDFSLRAIDGAEGLYSLESTEQAGVRLFVLDASRYFTGYEPAVPLADRAGLGLEEADEPTVFVVANPGGDGTTVNLMAPILVNPATGAATQVILDGGQWPMRAPLAA</sequence>
<evidence type="ECO:0000313" key="5">
    <source>
        <dbReference type="Proteomes" id="UP000547458"/>
    </source>
</evidence>
<gene>
    <name evidence="4" type="ORF">BJ994_000279</name>
</gene>
<dbReference type="InterPro" id="IPR003775">
    <property type="entry name" value="Flagellar_assembly_factor_FliW"/>
</dbReference>
<dbReference type="GO" id="GO:0044780">
    <property type="term" value="P:bacterial-type flagellum assembly"/>
    <property type="evidence" value="ECO:0007669"/>
    <property type="project" value="InterPro"/>
</dbReference>
<accession>A0A846RDW2</accession>
<keyword evidence="4" id="KW-0966">Cell projection</keyword>
<dbReference type="Gene3D" id="2.30.290.10">
    <property type="entry name" value="BH3618-like"/>
    <property type="match status" value="1"/>
</dbReference>
<name>A0A846RDW2_9MICC</name>
<dbReference type="Pfam" id="PF02623">
    <property type="entry name" value="FliW"/>
    <property type="match status" value="1"/>
</dbReference>
<dbReference type="PANTHER" id="PTHR39190:SF1">
    <property type="entry name" value="FLAGELLAR ASSEMBLY FACTOR FLIW"/>
    <property type="match status" value="1"/>
</dbReference>
<dbReference type="RefSeq" id="WP_167990665.1">
    <property type="nucleotide sequence ID" value="NZ_JAATJL010000001.1"/>
</dbReference>
<dbReference type="GO" id="GO:0006417">
    <property type="term" value="P:regulation of translation"/>
    <property type="evidence" value="ECO:0007669"/>
    <property type="project" value="UniProtKB-KW"/>
</dbReference>
<dbReference type="SUPFAM" id="SSF141457">
    <property type="entry name" value="BH3618-like"/>
    <property type="match status" value="1"/>
</dbReference>
<organism evidence="4 5">
    <name type="scientific">Arthrobacter pigmenti</name>
    <dbReference type="NCBI Taxonomy" id="271432"/>
    <lineage>
        <taxon>Bacteria</taxon>
        <taxon>Bacillati</taxon>
        <taxon>Actinomycetota</taxon>
        <taxon>Actinomycetes</taxon>
        <taxon>Micrococcales</taxon>
        <taxon>Micrococcaceae</taxon>
        <taxon>Arthrobacter</taxon>
    </lineage>
</organism>
<keyword evidence="4" id="KW-0282">Flagellum</keyword>
<reference evidence="4 5" key="1">
    <citation type="submission" date="2020-03" db="EMBL/GenBank/DDBJ databases">
        <title>Sequencing the genomes of 1000 actinobacteria strains.</title>
        <authorList>
            <person name="Klenk H.-P."/>
        </authorList>
    </citation>
    <scope>NUCLEOTIDE SEQUENCE [LARGE SCALE GENOMIC DNA]</scope>
    <source>
        <strain evidence="4 5">DSM 16403</strain>
    </source>
</reference>
<keyword evidence="4" id="KW-0969">Cilium</keyword>
<dbReference type="PANTHER" id="PTHR39190">
    <property type="entry name" value="FLAGELLAR ASSEMBLY FACTOR FLIW"/>
    <property type="match status" value="1"/>
</dbReference>